<dbReference type="SUPFAM" id="SSF52738">
    <property type="entry name" value="Methylesterase CheB, C-terminal domain"/>
    <property type="match status" value="1"/>
</dbReference>
<dbReference type="EC" id="3.1.1.61" evidence="2"/>
<dbReference type="PANTHER" id="PTHR42872:SF6">
    <property type="entry name" value="PROTEIN-GLUTAMATE METHYLESTERASE_PROTEIN-GLUTAMINE GLUTAMINASE"/>
    <property type="match status" value="1"/>
</dbReference>
<feature type="active site" evidence="4">
    <location>
        <position position="132"/>
    </location>
</feature>
<keyword evidence="7" id="KW-1185">Reference proteome</keyword>
<dbReference type="CDD" id="cd16433">
    <property type="entry name" value="CheB"/>
    <property type="match status" value="1"/>
</dbReference>
<accession>A0A437LYI8</accession>
<dbReference type="PROSITE" id="PS50122">
    <property type="entry name" value="CHEB"/>
    <property type="match status" value="1"/>
</dbReference>
<proteinExistence type="predicted"/>
<keyword evidence="4" id="KW-0145">Chemotaxis</keyword>
<evidence type="ECO:0000256" key="1">
    <source>
        <dbReference type="ARBA" id="ARBA00022801"/>
    </source>
</evidence>
<dbReference type="PANTHER" id="PTHR42872">
    <property type="entry name" value="PROTEIN-GLUTAMATE METHYLESTERASE/PROTEIN-GLUTAMINE GLUTAMINASE"/>
    <property type="match status" value="1"/>
</dbReference>
<organism evidence="6 7">
    <name type="scientific">Sphingomonas crocodyli</name>
    <dbReference type="NCBI Taxonomy" id="1979270"/>
    <lineage>
        <taxon>Bacteria</taxon>
        <taxon>Pseudomonadati</taxon>
        <taxon>Pseudomonadota</taxon>
        <taxon>Alphaproteobacteria</taxon>
        <taxon>Sphingomonadales</taxon>
        <taxon>Sphingomonadaceae</taxon>
        <taxon>Sphingomonas</taxon>
    </lineage>
</organism>
<sequence length="188" mass="19795">MTRPIEAIVVGASAGAVQALSRLLPNLPATYPLPILVVVHVPPERSELATLFGAKCRLRVKDAEDKESIRPGYVYFAPSDYHLLVEDQRTLALSVDEPVLYSRPSVDILFESAADAFGDAVAGIILTGANEDGAAGLAAIANAGGRAIVQQPHEAFASAMPLAALARCPQAEPLTLDAIARQIEAWAS</sequence>
<evidence type="ECO:0000256" key="2">
    <source>
        <dbReference type="ARBA" id="ARBA00039140"/>
    </source>
</evidence>
<evidence type="ECO:0000313" key="7">
    <source>
        <dbReference type="Proteomes" id="UP000282971"/>
    </source>
</evidence>
<evidence type="ECO:0000256" key="4">
    <source>
        <dbReference type="PROSITE-ProRule" id="PRU00050"/>
    </source>
</evidence>
<name>A0A437LYI8_9SPHN</name>
<dbReference type="Pfam" id="PF01339">
    <property type="entry name" value="CheB_methylest"/>
    <property type="match status" value="1"/>
</dbReference>
<evidence type="ECO:0000313" key="6">
    <source>
        <dbReference type="EMBL" id="RVT90416.1"/>
    </source>
</evidence>
<reference evidence="6 7" key="1">
    <citation type="submission" date="2019-01" db="EMBL/GenBank/DDBJ databases">
        <authorList>
            <person name="Chen W.-M."/>
        </authorList>
    </citation>
    <scope>NUCLEOTIDE SEQUENCE [LARGE SCALE GENOMIC DNA]</scope>
    <source>
        <strain evidence="6 7">CCP-7</strain>
    </source>
</reference>
<feature type="active site" evidence="4">
    <location>
        <position position="40"/>
    </location>
</feature>
<evidence type="ECO:0000259" key="5">
    <source>
        <dbReference type="PROSITE" id="PS50122"/>
    </source>
</evidence>
<dbReference type="EMBL" id="SACN01000003">
    <property type="protein sequence ID" value="RVT90416.1"/>
    <property type="molecule type" value="Genomic_DNA"/>
</dbReference>
<dbReference type="Proteomes" id="UP000282971">
    <property type="component" value="Unassembled WGS sequence"/>
</dbReference>
<protein>
    <recommendedName>
        <fullName evidence="2">protein-glutamate methylesterase</fullName>
        <ecNumber evidence="2">3.1.1.61</ecNumber>
    </recommendedName>
</protein>
<dbReference type="Gene3D" id="3.40.50.180">
    <property type="entry name" value="Methylesterase CheB, C-terminal domain"/>
    <property type="match status" value="1"/>
</dbReference>
<dbReference type="InterPro" id="IPR035909">
    <property type="entry name" value="CheB_C"/>
</dbReference>
<evidence type="ECO:0000256" key="3">
    <source>
        <dbReference type="ARBA" id="ARBA00048267"/>
    </source>
</evidence>
<dbReference type="OrthoDB" id="9791760at2"/>
<dbReference type="InterPro" id="IPR000673">
    <property type="entry name" value="Sig_transdc_resp-reg_Me-estase"/>
</dbReference>
<dbReference type="GO" id="GO:0000156">
    <property type="term" value="F:phosphorelay response regulator activity"/>
    <property type="evidence" value="ECO:0007669"/>
    <property type="project" value="InterPro"/>
</dbReference>
<feature type="domain" description="CheB-type methylesterase" evidence="5">
    <location>
        <begin position="4"/>
        <end position="188"/>
    </location>
</feature>
<dbReference type="RefSeq" id="WP_127745674.1">
    <property type="nucleotide sequence ID" value="NZ_SACN01000003.1"/>
</dbReference>
<feature type="active site" evidence="4">
    <location>
        <position position="13"/>
    </location>
</feature>
<dbReference type="GO" id="GO:0008984">
    <property type="term" value="F:protein-glutamate methylesterase activity"/>
    <property type="evidence" value="ECO:0007669"/>
    <property type="project" value="UniProtKB-EC"/>
</dbReference>
<keyword evidence="1 4" id="KW-0378">Hydrolase</keyword>
<dbReference type="AlphaFoldDB" id="A0A437LYI8"/>
<comment type="catalytic activity">
    <reaction evidence="3">
        <text>[protein]-L-glutamate 5-O-methyl ester + H2O = L-glutamyl-[protein] + methanol + H(+)</text>
        <dbReference type="Rhea" id="RHEA:23236"/>
        <dbReference type="Rhea" id="RHEA-COMP:10208"/>
        <dbReference type="Rhea" id="RHEA-COMP:10311"/>
        <dbReference type="ChEBI" id="CHEBI:15377"/>
        <dbReference type="ChEBI" id="CHEBI:15378"/>
        <dbReference type="ChEBI" id="CHEBI:17790"/>
        <dbReference type="ChEBI" id="CHEBI:29973"/>
        <dbReference type="ChEBI" id="CHEBI:82795"/>
        <dbReference type="EC" id="3.1.1.61"/>
    </reaction>
</comment>
<gene>
    <name evidence="6" type="ORF">EOD43_19345</name>
</gene>
<dbReference type="GO" id="GO:0006935">
    <property type="term" value="P:chemotaxis"/>
    <property type="evidence" value="ECO:0007669"/>
    <property type="project" value="UniProtKB-UniRule"/>
</dbReference>
<dbReference type="GO" id="GO:0005737">
    <property type="term" value="C:cytoplasm"/>
    <property type="evidence" value="ECO:0007669"/>
    <property type="project" value="InterPro"/>
</dbReference>
<comment type="caution">
    <text evidence="6">The sequence shown here is derived from an EMBL/GenBank/DDBJ whole genome shotgun (WGS) entry which is preliminary data.</text>
</comment>